<dbReference type="GO" id="GO:0003677">
    <property type="term" value="F:DNA binding"/>
    <property type="evidence" value="ECO:0007669"/>
    <property type="project" value="InterPro"/>
</dbReference>
<proteinExistence type="predicted"/>
<sequence>MMSGRDMQRKSLLKSEIAQGDVILVDFSYSDLQRSKFRPALVMSKSGYNSKSPDIVVLRITSKHRRRWAVKLTNEDLESGILEVDSYVKVDSRLSNLNLSVQTSSCDTIKYASQWV</sequence>
<dbReference type="SUPFAM" id="SSF50118">
    <property type="entry name" value="Cell growth inhibitor/plasmid maintenance toxic component"/>
    <property type="match status" value="1"/>
</dbReference>
<comment type="caution">
    <text evidence="1">The sequence shown here is derived from an EMBL/GenBank/DDBJ whole genome shotgun (WGS) entry which is preliminary data.</text>
</comment>
<gene>
    <name evidence="1" type="ORF">GIS02_03035</name>
</gene>
<dbReference type="InterPro" id="IPR003477">
    <property type="entry name" value="PemK-like"/>
</dbReference>
<protein>
    <submittedName>
        <fullName evidence="1">Type II toxin-antitoxin system PemK/MazF family toxin</fullName>
    </submittedName>
</protein>
<dbReference type="Proteomes" id="UP000606580">
    <property type="component" value="Unassembled WGS sequence"/>
</dbReference>
<name>A0A848DBB2_9EURY</name>
<evidence type="ECO:0000313" key="1">
    <source>
        <dbReference type="EMBL" id="NMG83165.1"/>
    </source>
</evidence>
<evidence type="ECO:0000313" key="2">
    <source>
        <dbReference type="Proteomes" id="UP000606580"/>
    </source>
</evidence>
<dbReference type="Pfam" id="PF02452">
    <property type="entry name" value="PemK_toxin"/>
    <property type="match status" value="1"/>
</dbReference>
<organism evidence="1 2">
    <name type="scientific">Candidatus Ethanoperedens thermophilum</name>
    <dbReference type="NCBI Taxonomy" id="2766897"/>
    <lineage>
        <taxon>Archaea</taxon>
        <taxon>Methanobacteriati</taxon>
        <taxon>Methanobacteriota</taxon>
        <taxon>Stenosarchaea group</taxon>
        <taxon>Methanomicrobia</taxon>
        <taxon>Methanosarcinales</taxon>
        <taxon>Methanosarcinales incertae sedis</taxon>
        <taxon>GOM Arc I cluster</taxon>
        <taxon>Candidatus Ethanoperedens</taxon>
    </lineage>
</organism>
<dbReference type="EMBL" id="WNEG01000057">
    <property type="protein sequence ID" value="NMG83165.1"/>
    <property type="molecule type" value="Genomic_DNA"/>
</dbReference>
<dbReference type="InterPro" id="IPR011067">
    <property type="entry name" value="Plasmid_toxin/cell-grow_inhib"/>
</dbReference>
<reference evidence="1" key="1">
    <citation type="journal article" date="2020" name="MBio">
        <title>'Candidatus Ethanoperedens,' a Thermophilic Genus of Archaea Mediating the Anaerobic Oxidation of Ethane.</title>
        <authorList>
            <person name="Hahn C.J."/>
            <person name="Laso-Perez R."/>
            <person name="Vulcano F."/>
            <person name="Vaziourakis K.M."/>
            <person name="Stokke R."/>
            <person name="Steen I.H."/>
            <person name="Teske A."/>
            <person name="Boetius A."/>
            <person name="Liebeke M."/>
            <person name="Amann R."/>
            <person name="Knittel K."/>
            <person name="Wegener G."/>
        </authorList>
    </citation>
    <scope>NUCLEOTIDE SEQUENCE</scope>
    <source>
        <strain evidence="1">GoM-Arc1-LC-WB58</strain>
    </source>
</reference>
<accession>A0A848DBB2</accession>
<dbReference type="AlphaFoldDB" id="A0A848DBB2"/>
<dbReference type="Gene3D" id="2.30.30.110">
    <property type="match status" value="1"/>
</dbReference>